<keyword evidence="4" id="KW-1185">Reference proteome</keyword>
<dbReference type="Proteomes" id="UP001064489">
    <property type="component" value="Chromosome 3"/>
</dbReference>
<evidence type="ECO:0000256" key="1">
    <source>
        <dbReference type="SAM" id="MobiDB-lite"/>
    </source>
</evidence>
<reference evidence="3" key="1">
    <citation type="journal article" date="2022" name="Plant J.">
        <title>Strategies of tolerance reflected in two North American maple genomes.</title>
        <authorList>
            <person name="McEvoy S.L."/>
            <person name="Sezen U.U."/>
            <person name="Trouern-Trend A."/>
            <person name="McMahon S.M."/>
            <person name="Schaberg P.G."/>
            <person name="Yang J."/>
            <person name="Wegrzyn J.L."/>
            <person name="Swenson N.G."/>
        </authorList>
    </citation>
    <scope>NUCLEOTIDE SEQUENCE</scope>
    <source>
        <strain evidence="3">91603</strain>
    </source>
</reference>
<dbReference type="InterPro" id="IPR054722">
    <property type="entry name" value="PolX-like_BBD"/>
</dbReference>
<feature type="region of interest" description="Disordered" evidence="1">
    <location>
        <begin position="109"/>
        <end position="139"/>
    </location>
</feature>
<evidence type="ECO:0000313" key="3">
    <source>
        <dbReference type="EMBL" id="KAI9184983.1"/>
    </source>
</evidence>
<accession>A0AAD5NW80</accession>
<dbReference type="EMBL" id="JAJSOW010000100">
    <property type="protein sequence ID" value="KAI9184983.1"/>
    <property type="molecule type" value="Genomic_DNA"/>
</dbReference>
<sequence>MELTQQFQNLKKEGMPVTEYVKKMKTLTDNLAVIGEPVPPKKHIMQLLLGLRPYFNPIVSAINARADQPPLEEVYSLLLSHEFLLEKQNSSEHTNVLQANFTSLQKKFQKPFSGNSSSHFSPQNQQSKLSSPNFQANPHNQNFKPYNQFQFGILGKSQGKQIQPKWNYRNGQQNGNNRPQCQICGKVGHTALVWYHRTNLDYQPQSFNTMTTTNPFLHDSFTPRFASPPQGHNVMTRFQATPSTVSDQAWYMDSGATHHFTPDLTSISNHFPFHGSDQAMVSNSKKISICNIGFSSIPSTSHPLKLNNILHTPSISNRLISVNKLCSDNNVIVEFLPKSLFVKDLLTRKILLQGQLDHGLYRVPSFTPL</sequence>
<organism evidence="3 4">
    <name type="scientific">Acer negundo</name>
    <name type="common">Box elder</name>
    <dbReference type="NCBI Taxonomy" id="4023"/>
    <lineage>
        <taxon>Eukaryota</taxon>
        <taxon>Viridiplantae</taxon>
        <taxon>Streptophyta</taxon>
        <taxon>Embryophyta</taxon>
        <taxon>Tracheophyta</taxon>
        <taxon>Spermatophyta</taxon>
        <taxon>Magnoliopsida</taxon>
        <taxon>eudicotyledons</taxon>
        <taxon>Gunneridae</taxon>
        <taxon>Pentapetalae</taxon>
        <taxon>rosids</taxon>
        <taxon>malvids</taxon>
        <taxon>Sapindales</taxon>
        <taxon>Sapindaceae</taxon>
        <taxon>Hippocastanoideae</taxon>
        <taxon>Acereae</taxon>
        <taxon>Acer</taxon>
    </lineage>
</organism>
<name>A0AAD5NW80_ACENE</name>
<feature type="domain" description="Retrovirus-related Pol polyprotein from transposon TNT 1-94-like beta-barrel" evidence="2">
    <location>
        <begin position="250"/>
        <end position="327"/>
    </location>
</feature>
<dbReference type="Pfam" id="PF14223">
    <property type="entry name" value="Retrotran_gag_2"/>
    <property type="match status" value="1"/>
</dbReference>
<comment type="caution">
    <text evidence="3">The sequence shown here is derived from an EMBL/GenBank/DDBJ whole genome shotgun (WGS) entry which is preliminary data.</text>
</comment>
<evidence type="ECO:0000313" key="4">
    <source>
        <dbReference type="Proteomes" id="UP001064489"/>
    </source>
</evidence>
<reference evidence="3" key="2">
    <citation type="submission" date="2023-02" db="EMBL/GenBank/DDBJ databases">
        <authorList>
            <person name="Swenson N.G."/>
            <person name="Wegrzyn J.L."/>
            <person name="Mcevoy S.L."/>
        </authorList>
    </citation>
    <scope>NUCLEOTIDE SEQUENCE</scope>
    <source>
        <strain evidence="3">91603</strain>
        <tissue evidence="3">Leaf</tissue>
    </source>
</reference>
<evidence type="ECO:0000259" key="2">
    <source>
        <dbReference type="Pfam" id="PF22936"/>
    </source>
</evidence>
<protein>
    <recommendedName>
        <fullName evidence="2">Retrovirus-related Pol polyprotein from transposon TNT 1-94-like beta-barrel domain-containing protein</fullName>
    </recommendedName>
</protein>
<dbReference type="Pfam" id="PF22936">
    <property type="entry name" value="Pol_BBD"/>
    <property type="match status" value="1"/>
</dbReference>
<dbReference type="PANTHER" id="PTHR47481:SF22">
    <property type="entry name" value="RETROTRANSPOSON GAG DOMAIN-CONTAINING PROTEIN"/>
    <property type="match status" value="1"/>
</dbReference>
<dbReference type="PANTHER" id="PTHR47481">
    <property type="match status" value="1"/>
</dbReference>
<proteinExistence type="predicted"/>
<dbReference type="AlphaFoldDB" id="A0AAD5NW80"/>
<gene>
    <name evidence="3" type="ORF">LWI28_003112</name>
</gene>